<protein>
    <recommendedName>
        <fullName evidence="10">intramembrane prenyl-peptidase Rce1</fullName>
        <ecNumber evidence="10">3.4.26.1</ecNumber>
    </recommendedName>
</protein>
<dbReference type="STRING" id="1365824.V5EUH2"/>
<proteinExistence type="inferred from homology"/>
<evidence type="ECO:0000256" key="10">
    <source>
        <dbReference type="ARBA" id="ARBA00049729"/>
    </source>
</evidence>
<evidence type="ECO:0000259" key="12">
    <source>
        <dbReference type="Pfam" id="PF02517"/>
    </source>
</evidence>
<dbReference type="Pfam" id="PF02517">
    <property type="entry name" value="Rce1-like"/>
    <property type="match status" value="1"/>
</dbReference>
<dbReference type="eggNOG" id="KOG4130">
    <property type="taxonomic scope" value="Eukaryota"/>
</dbReference>
<dbReference type="EC" id="3.4.26.1" evidence="10"/>
<dbReference type="AlphaFoldDB" id="V5EUH2"/>
<comment type="similarity">
    <text evidence="2">Belongs to the peptidase U48 family.</text>
</comment>
<dbReference type="GeneID" id="27419484"/>
<evidence type="ECO:0000256" key="6">
    <source>
        <dbReference type="ARBA" id="ARBA00022824"/>
    </source>
</evidence>
<evidence type="ECO:0000256" key="5">
    <source>
        <dbReference type="ARBA" id="ARBA00022801"/>
    </source>
</evidence>
<evidence type="ECO:0000256" key="7">
    <source>
        <dbReference type="ARBA" id="ARBA00022989"/>
    </source>
</evidence>
<feature type="domain" description="CAAX prenyl protease 2/Lysostaphin resistance protein A-like" evidence="12">
    <location>
        <begin position="183"/>
        <end position="292"/>
    </location>
</feature>
<organism evidence="13 14">
    <name type="scientific">Kalmanozyma brasiliensis (strain GHG001)</name>
    <name type="common">Yeast</name>
    <name type="synonym">Pseudozyma brasiliensis</name>
    <dbReference type="NCBI Taxonomy" id="1365824"/>
    <lineage>
        <taxon>Eukaryota</taxon>
        <taxon>Fungi</taxon>
        <taxon>Dikarya</taxon>
        <taxon>Basidiomycota</taxon>
        <taxon>Ustilaginomycotina</taxon>
        <taxon>Ustilaginomycetes</taxon>
        <taxon>Ustilaginales</taxon>
        <taxon>Ustilaginaceae</taxon>
        <taxon>Kalmanozyma</taxon>
    </lineage>
</organism>
<evidence type="ECO:0000256" key="4">
    <source>
        <dbReference type="ARBA" id="ARBA00022692"/>
    </source>
</evidence>
<evidence type="ECO:0000256" key="8">
    <source>
        <dbReference type="ARBA" id="ARBA00023136"/>
    </source>
</evidence>
<keyword evidence="5" id="KW-0378">Hydrolase</keyword>
<feature type="transmembrane region" description="Helical" evidence="11">
    <location>
        <begin position="247"/>
        <end position="268"/>
    </location>
</feature>
<evidence type="ECO:0000256" key="9">
    <source>
        <dbReference type="ARBA" id="ARBA00047280"/>
    </source>
</evidence>
<feature type="transmembrane region" description="Helical" evidence="11">
    <location>
        <begin position="70"/>
        <end position="88"/>
    </location>
</feature>
<accession>V5EUH2</accession>
<dbReference type="RefSeq" id="XP_016291797.1">
    <property type="nucleotide sequence ID" value="XM_016436840.1"/>
</dbReference>
<keyword evidence="4 11" id="KW-0812">Transmembrane</keyword>
<dbReference type="EMBL" id="KI545868">
    <property type="protein sequence ID" value="EST06808.1"/>
    <property type="molecule type" value="Genomic_DNA"/>
</dbReference>
<keyword evidence="7 11" id="KW-1133">Transmembrane helix</keyword>
<dbReference type="InterPro" id="IPR003675">
    <property type="entry name" value="Rce1/LyrA-like_dom"/>
</dbReference>
<comment type="subcellular location">
    <subcellularLocation>
        <location evidence="1">Endoplasmic reticulum membrane</location>
        <topology evidence="1">Multi-pass membrane protein</topology>
    </subcellularLocation>
</comment>
<dbReference type="HOGENOM" id="CLU_049909_1_0_1"/>
<dbReference type="GO" id="GO:0071586">
    <property type="term" value="P:CAAX-box protein processing"/>
    <property type="evidence" value="ECO:0007669"/>
    <property type="project" value="InterPro"/>
</dbReference>
<feature type="transmembrane region" description="Helical" evidence="11">
    <location>
        <begin position="132"/>
        <end position="156"/>
    </location>
</feature>
<name>V5EUH2_KALBG</name>
<evidence type="ECO:0000256" key="3">
    <source>
        <dbReference type="ARBA" id="ARBA00022670"/>
    </source>
</evidence>
<feature type="transmembrane region" description="Helical" evidence="11">
    <location>
        <begin position="307"/>
        <end position="327"/>
    </location>
</feature>
<sequence>MSLIANLPNSPLSPPILSVGFAVGASTLFTLTYVGSLYLSPAGRLAGKQDADGNIMDRDHPVVIRSRIKTASLATAATVLATGVGIWLKGVVPRAGWLLDTLNISRLLGLPLPTPSLLTSNLLPFNPSLSSYLTAIATHIASPLLLTSLLFLGPLYTTYLSSSLPFQRHFSIQSDIVDKLTTLPGVRNYLVGPLTEELVFRSSILVPLFFAGLSRLRLIFLTPAFFGIAHAHHAWNVFLQGGRTRQAALRGALIASVQLTYTGIFGWYANFLFLRSGSVLAPMAAHVFCNVMGLPNPMADARRFSKNAALIWITYAAGIALFAHFLFPLTSPDVFGGSLYWQ</sequence>
<keyword evidence="3" id="KW-0645">Protease</keyword>
<feature type="transmembrane region" description="Helical" evidence="11">
    <location>
        <begin position="16"/>
        <end position="39"/>
    </location>
</feature>
<keyword evidence="14" id="KW-1185">Reference proteome</keyword>
<keyword evidence="8 11" id="KW-0472">Membrane</keyword>
<dbReference type="GO" id="GO:0005789">
    <property type="term" value="C:endoplasmic reticulum membrane"/>
    <property type="evidence" value="ECO:0007669"/>
    <property type="project" value="UniProtKB-SubCell"/>
</dbReference>
<evidence type="ECO:0000313" key="13">
    <source>
        <dbReference type="EMBL" id="EST06808.1"/>
    </source>
</evidence>
<comment type="catalytic activity">
    <reaction evidence="9">
        <text>Hydrolyzes the peptide bond -P2-(S-farnesyl or geranylgeranyl)C-P1'-P2'-P3'-COOH where P1' and P2' are amino acids with aliphatic sidechains and P3' is any C-terminal residue.</text>
        <dbReference type="EC" id="3.4.26.1"/>
    </reaction>
</comment>
<gene>
    <name evidence="13" type="ORF">PSEUBRA_SCAF25g00994</name>
</gene>
<dbReference type="GO" id="GO:0004222">
    <property type="term" value="F:metalloendopeptidase activity"/>
    <property type="evidence" value="ECO:0007669"/>
    <property type="project" value="InterPro"/>
</dbReference>
<dbReference type="Proteomes" id="UP000019377">
    <property type="component" value="Unassembled WGS sequence"/>
</dbReference>
<evidence type="ECO:0000256" key="1">
    <source>
        <dbReference type="ARBA" id="ARBA00004477"/>
    </source>
</evidence>
<keyword evidence="6" id="KW-0256">Endoplasmic reticulum</keyword>
<dbReference type="PANTHER" id="PTHR13046:SF0">
    <property type="entry name" value="CAAX PRENYL PROTEASE 2"/>
    <property type="match status" value="1"/>
</dbReference>
<evidence type="ECO:0000313" key="14">
    <source>
        <dbReference type="Proteomes" id="UP000019377"/>
    </source>
</evidence>
<dbReference type="OMA" id="HSFCNWC"/>
<reference evidence="14" key="1">
    <citation type="journal article" date="2013" name="Genome Announc.">
        <title>Draft genome sequence of Pseudozyma brasiliensis sp. nov. strain GHG001, a high producer of endo-1,4-xylanase isolated from an insect pest of sugarcane.</title>
        <authorList>
            <person name="Oliveira J.V.D.C."/>
            <person name="dos Santos R.A.C."/>
            <person name="Borges T.A."/>
            <person name="Riano-Pachon D.M."/>
            <person name="Goldman G.H."/>
        </authorList>
    </citation>
    <scope>NUCLEOTIDE SEQUENCE [LARGE SCALE GENOMIC DNA]</scope>
    <source>
        <strain evidence="14">GHG001</strain>
    </source>
</reference>
<dbReference type="PANTHER" id="PTHR13046">
    <property type="entry name" value="PROTEASE U48 CAAX PRENYL PROTEASE RCE1"/>
    <property type="match status" value="1"/>
</dbReference>
<dbReference type="OrthoDB" id="271604at2759"/>
<dbReference type="InterPro" id="IPR039731">
    <property type="entry name" value="Rce1"/>
</dbReference>
<evidence type="ECO:0000256" key="11">
    <source>
        <dbReference type="SAM" id="Phobius"/>
    </source>
</evidence>
<evidence type="ECO:0000256" key="2">
    <source>
        <dbReference type="ARBA" id="ARBA00006897"/>
    </source>
</evidence>